<evidence type="ECO:0000256" key="8">
    <source>
        <dbReference type="ARBA" id="ARBA00023125"/>
    </source>
</evidence>
<dbReference type="Gene3D" id="1.20.5.190">
    <property type="match status" value="1"/>
</dbReference>
<keyword evidence="9" id="KW-0010">Activator</keyword>
<keyword evidence="4" id="KW-0106">Calcium</keyword>
<evidence type="ECO:0000256" key="2">
    <source>
        <dbReference type="ARBA" id="ARBA00008267"/>
    </source>
</evidence>
<keyword evidence="14" id="KW-0812">Transmembrane</keyword>
<evidence type="ECO:0000256" key="14">
    <source>
        <dbReference type="SAM" id="Phobius"/>
    </source>
</evidence>
<comment type="subcellular location">
    <subcellularLocation>
        <location evidence="1">Nucleus</location>
    </subcellularLocation>
</comment>
<comment type="caution">
    <text evidence="16">The sequence shown here is derived from an EMBL/GenBank/DDBJ whole genome shotgun (WGS) entry which is preliminary data.</text>
</comment>
<keyword evidence="5" id="KW-0112">Calmodulin-binding</keyword>
<keyword evidence="8" id="KW-0238">DNA-binding</keyword>
<dbReference type="PROSITE" id="PS50096">
    <property type="entry name" value="IQ"/>
    <property type="match status" value="3"/>
</dbReference>
<name>A0AA88VJ96_9ASTE</name>
<dbReference type="InterPro" id="IPR013783">
    <property type="entry name" value="Ig-like_fold"/>
</dbReference>
<dbReference type="SMART" id="SM01076">
    <property type="entry name" value="CG-1"/>
    <property type="match status" value="1"/>
</dbReference>
<evidence type="ECO:0000256" key="4">
    <source>
        <dbReference type="ARBA" id="ARBA00022837"/>
    </source>
</evidence>
<dbReference type="GO" id="GO:0005516">
    <property type="term" value="F:calmodulin binding"/>
    <property type="evidence" value="ECO:0007669"/>
    <property type="project" value="UniProtKB-KW"/>
</dbReference>
<dbReference type="Gene3D" id="1.25.40.20">
    <property type="entry name" value="Ankyrin repeat-containing domain"/>
    <property type="match status" value="1"/>
</dbReference>
<dbReference type="GO" id="GO:0003690">
    <property type="term" value="F:double-stranded DNA binding"/>
    <property type="evidence" value="ECO:0007669"/>
    <property type="project" value="TreeGrafter"/>
</dbReference>
<keyword evidence="7 12" id="KW-0040">ANK repeat</keyword>
<dbReference type="SUPFAM" id="SSF81296">
    <property type="entry name" value="E set domains"/>
    <property type="match status" value="1"/>
</dbReference>
<dbReference type="SMART" id="SM00015">
    <property type="entry name" value="IQ"/>
    <property type="match status" value="3"/>
</dbReference>
<keyword evidence="11" id="KW-0539">Nucleus</keyword>
<dbReference type="GO" id="GO:0003712">
    <property type="term" value="F:transcription coregulator activity"/>
    <property type="evidence" value="ECO:0007669"/>
    <property type="project" value="TreeGrafter"/>
</dbReference>
<feature type="transmembrane region" description="Helical" evidence="14">
    <location>
        <begin position="923"/>
        <end position="943"/>
    </location>
</feature>
<protein>
    <recommendedName>
        <fullName evidence="15">CG-1 domain-containing protein</fullName>
    </recommendedName>
</protein>
<evidence type="ECO:0000256" key="6">
    <source>
        <dbReference type="ARBA" id="ARBA00023016"/>
    </source>
</evidence>
<evidence type="ECO:0000256" key="9">
    <source>
        <dbReference type="ARBA" id="ARBA00023159"/>
    </source>
</evidence>
<evidence type="ECO:0000313" key="16">
    <source>
        <dbReference type="EMBL" id="KAK3008163.1"/>
    </source>
</evidence>
<dbReference type="FunFam" id="1.25.40.20:FF:000150">
    <property type="entry name" value="calmodulin-binding transcription activator 5"/>
    <property type="match status" value="1"/>
</dbReference>
<evidence type="ECO:0000313" key="17">
    <source>
        <dbReference type="Proteomes" id="UP001188597"/>
    </source>
</evidence>
<dbReference type="PANTHER" id="PTHR23335:SF3">
    <property type="entry name" value="CALMODULIN-BINDING TRANSCRIPTION ACTIVATOR 5"/>
    <property type="match status" value="1"/>
</dbReference>
<organism evidence="16 17">
    <name type="scientific">Escallonia herrerae</name>
    <dbReference type="NCBI Taxonomy" id="1293975"/>
    <lineage>
        <taxon>Eukaryota</taxon>
        <taxon>Viridiplantae</taxon>
        <taxon>Streptophyta</taxon>
        <taxon>Embryophyta</taxon>
        <taxon>Tracheophyta</taxon>
        <taxon>Spermatophyta</taxon>
        <taxon>Magnoliopsida</taxon>
        <taxon>eudicotyledons</taxon>
        <taxon>Gunneridae</taxon>
        <taxon>Pentapetalae</taxon>
        <taxon>asterids</taxon>
        <taxon>campanulids</taxon>
        <taxon>Escalloniales</taxon>
        <taxon>Escalloniaceae</taxon>
        <taxon>Escallonia</taxon>
    </lineage>
</organism>
<sequence>MVPVPCADLDVSNIQEEAKTRWLRPNEIHAILCNHKIFSIHVKPVNLPKSGTIVLFDRKMLRNFRKDGHNWKKKKDGKTVKEAHEHLKVGNDERIHVYYAHGHDAPTFVRRCYWLLDKTLEHIVLVHYRETQEGSPVTPVTSSSSSGASDPSASWLLSEESDSGIDRVYYKSEKFMNLIDRNKSIFTICREVVLLNLLLSGKSAEPNDSMSVNTHQMRLHEINTLEWDELLVSGDHNKLTEPEGGEISCFGQHNQYETNAYRSHASVEYGSLLQGNFQSVHKEPANSSFANLPEQIVGSNSIQFNVLDNACFQTVGGPTDMVTVGPADSLEIPSKDALHTQDSFGRWINYIMTDSPKPVVDPTLVPSISTGHESFTSPVSVHPALEQIFNITDVSPAWALSTEETKILVVGFFQDGHPQLSKSNLFCVCGDAFVPVEVVQPGVFRCLVLPSKAGVVKLYMSFDGYNPISQVLDFEYRTPENCNSLLQSKDKWEEFQVQMRLARLLFSTSKSLNILSSRVSPNALKEAKVFTRKTLHIVDDSWAYLIKSIEDNSVSFSRAKDSLFELSLQNRLQEWLLERVVEGHKISDRDDQGQGIIHLCSILGYTWAISPFSWSGLSLDYRDKYGWTALHWAAYYGREKMVASLLSAGAKPNLVTDPTPENPGGCTAADVASMGGHEGLAAYLAEKGLVEHFKDMTIAGNVSGSLQTSTTEAVNPGNLTEEELYLKDTLAAYRTAADVAARIQSAFREQSLKLKTKAVQSLNPEDEARNIIAAMKIQHAFRKYDTKKKMAAAVRIQHRFHAWKIRKDYLNMRRQTIKIQATFRGFQVRRQYRKIVWSVGVVEKAILRWRLKRKGFRGYQGNPGEDDKQPNPETAVEDFFQASRKQAEDRVERSVVRVQAMFRSRQAQEEYRRMKSAHEEAKAIYFTLILYLFLGCLFLFLFWEERVSDDFVFCSWNMKGFAILTSTGDKDIDLGAVFTWKLSRQVSVRESKVYILEISLYLTKKGAFSLPLNHAAVIEATRLNVLVFSGRGIPIDEHKGEKEIHACGSLAGKRDAYGVYFRGLPVTGTKCGTRKQLKNP</sequence>
<dbReference type="CDD" id="cd23767">
    <property type="entry name" value="IQCD"/>
    <property type="match status" value="1"/>
</dbReference>
<keyword evidence="3" id="KW-0677">Repeat</keyword>
<evidence type="ECO:0000256" key="3">
    <source>
        <dbReference type="ARBA" id="ARBA00022737"/>
    </source>
</evidence>
<proteinExistence type="inferred from homology"/>
<dbReference type="EMBL" id="JAVXUP010001781">
    <property type="protein sequence ID" value="KAK3008163.1"/>
    <property type="molecule type" value="Genomic_DNA"/>
</dbReference>
<keyword evidence="6" id="KW-0346">Stress response</keyword>
<evidence type="ECO:0000256" key="13">
    <source>
        <dbReference type="SAM" id="MobiDB-lite"/>
    </source>
</evidence>
<dbReference type="Proteomes" id="UP001188597">
    <property type="component" value="Unassembled WGS sequence"/>
</dbReference>
<dbReference type="GO" id="GO:0006357">
    <property type="term" value="P:regulation of transcription by RNA polymerase II"/>
    <property type="evidence" value="ECO:0007669"/>
    <property type="project" value="TreeGrafter"/>
</dbReference>
<comment type="similarity">
    <text evidence="2">Belongs to the CAMTA family.</text>
</comment>
<dbReference type="SUPFAM" id="SSF48403">
    <property type="entry name" value="Ankyrin repeat"/>
    <property type="match status" value="1"/>
</dbReference>
<dbReference type="SMART" id="SM00248">
    <property type="entry name" value="ANK"/>
    <property type="match status" value="2"/>
</dbReference>
<dbReference type="PANTHER" id="PTHR23335">
    <property type="entry name" value="CALMODULIN-BINDING TRANSCRIPTION ACTIVATOR CAMTA"/>
    <property type="match status" value="1"/>
</dbReference>
<evidence type="ECO:0000256" key="12">
    <source>
        <dbReference type="PROSITE-ProRule" id="PRU00023"/>
    </source>
</evidence>
<feature type="domain" description="CG-1" evidence="15">
    <location>
        <begin position="11"/>
        <end position="137"/>
    </location>
</feature>
<reference evidence="16" key="1">
    <citation type="submission" date="2022-12" db="EMBL/GenBank/DDBJ databases">
        <title>Draft genome assemblies for two species of Escallonia (Escalloniales).</title>
        <authorList>
            <person name="Chanderbali A."/>
            <person name="Dervinis C."/>
            <person name="Anghel I."/>
            <person name="Soltis D."/>
            <person name="Soltis P."/>
            <person name="Zapata F."/>
        </authorList>
    </citation>
    <scope>NUCLEOTIDE SEQUENCE</scope>
    <source>
        <strain evidence="16">UCBG64.0493</strain>
        <tissue evidence="16">Leaf</tissue>
    </source>
</reference>
<evidence type="ECO:0000256" key="7">
    <source>
        <dbReference type="ARBA" id="ARBA00023043"/>
    </source>
</evidence>
<dbReference type="GO" id="GO:0005634">
    <property type="term" value="C:nucleus"/>
    <property type="evidence" value="ECO:0007669"/>
    <property type="project" value="UniProtKB-SubCell"/>
</dbReference>
<dbReference type="InterPro" id="IPR005559">
    <property type="entry name" value="CG-1_dom"/>
</dbReference>
<evidence type="ECO:0000256" key="1">
    <source>
        <dbReference type="ARBA" id="ARBA00004123"/>
    </source>
</evidence>
<feature type="compositionally biased region" description="Low complexity" evidence="13">
    <location>
        <begin position="134"/>
        <end position="154"/>
    </location>
</feature>
<keyword evidence="10" id="KW-0804">Transcription</keyword>
<gene>
    <name evidence="16" type="ORF">RJ639_013975</name>
</gene>
<dbReference type="InterPro" id="IPR000048">
    <property type="entry name" value="IQ_motif_EF-hand-BS"/>
</dbReference>
<keyword evidence="14" id="KW-0472">Membrane</keyword>
<dbReference type="InterPro" id="IPR002110">
    <property type="entry name" value="Ankyrin_rpt"/>
</dbReference>
<keyword evidence="14" id="KW-1133">Transmembrane helix</keyword>
<evidence type="ECO:0000256" key="11">
    <source>
        <dbReference type="ARBA" id="ARBA00023242"/>
    </source>
</evidence>
<dbReference type="Pfam" id="PF03859">
    <property type="entry name" value="CG-1"/>
    <property type="match status" value="1"/>
</dbReference>
<feature type="region of interest" description="Disordered" evidence="13">
    <location>
        <begin position="134"/>
        <end position="155"/>
    </location>
</feature>
<evidence type="ECO:0000256" key="5">
    <source>
        <dbReference type="ARBA" id="ARBA00022860"/>
    </source>
</evidence>
<dbReference type="InterPro" id="IPR014756">
    <property type="entry name" value="Ig_E-set"/>
</dbReference>
<dbReference type="InterPro" id="IPR036770">
    <property type="entry name" value="Ankyrin_rpt-contain_sf"/>
</dbReference>
<dbReference type="PROSITE" id="PS50088">
    <property type="entry name" value="ANK_REPEAT"/>
    <property type="match status" value="1"/>
</dbReference>
<dbReference type="PROSITE" id="PS51437">
    <property type="entry name" value="CG_1"/>
    <property type="match status" value="1"/>
</dbReference>
<dbReference type="Pfam" id="PF12796">
    <property type="entry name" value="Ank_2"/>
    <property type="match status" value="1"/>
</dbReference>
<evidence type="ECO:0000259" key="15">
    <source>
        <dbReference type="PROSITE" id="PS51437"/>
    </source>
</evidence>
<dbReference type="Gene3D" id="2.60.40.10">
    <property type="entry name" value="Immunoglobulins"/>
    <property type="match status" value="1"/>
</dbReference>
<feature type="repeat" description="ANK" evidence="12">
    <location>
        <begin position="625"/>
        <end position="657"/>
    </location>
</feature>
<dbReference type="PROSITE" id="PS50297">
    <property type="entry name" value="ANK_REP_REGION"/>
    <property type="match status" value="1"/>
</dbReference>
<accession>A0AA88VJ96</accession>
<dbReference type="AlphaFoldDB" id="A0AA88VJ96"/>
<evidence type="ECO:0000256" key="10">
    <source>
        <dbReference type="ARBA" id="ARBA00023163"/>
    </source>
</evidence>
<keyword evidence="17" id="KW-1185">Reference proteome</keyword>